<dbReference type="InterPro" id="IPR000014">
    <property type="entry name" value="PAS"/>
</dbReference>
<dbReference type="PANTHER" id="PTHR23042">
    <property type="entry name" value="CIRCADIAN PROTEIN CLOCK/ARNT/BMAL/PAS"/>
    <property type="match status" value="1"/>
</dbReference>
<evidence type="ECO:0000256" key="8">
    <source>
        <dbReference type="ARBA" id="ARBA00023242"/>
    </source>
</evidence>
<feature type="compositionally biased region" description="Basic and acidic residues" evidence="9">
    <location>
        <begin position="93"/>
        <end position="121"/>
    </location>
</feature>
<dbReference type="InterPro" id="IPR013767">
    <property type="entry name" value="PAS_fold"/>
</dbReference>
<evidence type="ECO:0000256" key="2">
    <source>
        <dbReference type="ARBA" id="ARBA00022737"/>
    </source>
</evidence>
<keyword evidence="4" id="KW-0090">Biological rhythms</keyword>
<dbReference type="Pfam" id="PF00989">
    <property type="entry name" value="PAS"/>
    <property type="match status" value="1"/>
</dbReference>
<dbReference type="GO" id="GO:0003700">
    <property type="term" value="F:DNA-binding transcription factor activity"/>
    <property type="evidence" value="ECO:0007669"/>
    <property type="project" value="InterPro"/>
</dbReference>
<dbReference type="SMART" id="SM00086">
    <property type="entry name" value="PAC"/>
    <property type="match status" value="1"/>
</dbReference>
<comment type="subcellular location">
    <subcellularLocation>
        <location evidence="1">Nucleus</location>
    </subcellularLocation>
</comment>
<proteinExistence type="predicted"/>
<dbReference type="Pfam" id="PF14598">
    <property type="entry name" value="PAS_11"/>
    <property type="match status" value="1"/>
</dbReference>
<evidence type="ECO:0000256" key="9">
    <source>
        <dbReference type="SAM" id="MobiDB-lite"/>
    </source>
</evidence>
<dbReference type="GO" id="GO:0003677">
    <property type="term" value="F:DNA binding"/>
    <property type="evidence" value="ECO:0007669"/>
    <property type="project" value="UniProtKB-KW"/>
</dbReference>
<dbReference type="PROSITE" id="PS50112">
    <property type="entry name" value="PAS"/>
    <property type="match status" value="2"/>
</dbReference>
<keyword evidence="2" id="KW-0677">Repeat</keyword>
<gene>
    <name evidence="12" type="ORF">PECUL_23A031231</name>
</gene>
<dbReference type="SUPFAM" id="SSF47459">
    <property type="entry name" value="HLH, helix-loop-helix DNA-binding domain"/>
    <property type="match status" value="1"/>
</dbReference>
<evidence type="ECO:0000313" key="13">
    <source>
        <dbReference type="Proteomes" id="UP001295444"/>
    </source>
</evidence>
<dbReference type="GO" id="GO:0048511">
    <property type="term" value="P:rhythmic process"/>
    <property type="evidence" value="ECO:0007669"/>
    <property type="project" value="UniProtKB-KW"/>
</dbReference>
<dbReference type="Pfam" id="PF00010">
    <property type="entry name" value="HLH"/>
    <property type="match status" value="1"/>
</dbReference>
<evidence type="ECO:0000256" key="1">
    <source>
        <dbReference type="ARBA" id="ARBA00004123"/>
    </source>
</evidence>
<keyword evidence="3" id="KW-0805">Transcription regulation</keyword>
<reference evidence="12" key="1">
    <citation type="submission" date="2022-03" db="EMBL/GenBank/DDBJ databases">
        <authorList>
            <person name="Alioto T."/>
            <person name="Alioto T."/>
            <person name="Gomez Garrido J."/>
        </authorList>
    </citation>
    <scope>NUCLEOTIDE SEQUENCE</scope>
</reference>
<dbReference type="SMART" id="SM00353">
    <property type="entry name" value="HLH"/>
    <property type="match status" value="1"/>
</dbReference>
<organism evidence="12 13">
    <name type="scientific">Pelobates cultripes</name>
    <name type="common">Western spadefoot toad</name>
    <dbReference type="NCBI Taxonomy" id="61616"/>
    <lineage>
        <taxon>Eukaryota</taxon>
        <taxon>Metazoa</taxon>
        <taxon>Chordata</taxon>
        <taxon>Craniata</taxon>
        <taxon>Vertebrata</taxon>
        <taxon>Euteleostomi</taxon>
        <taxon>Amphibia</taxon>
        <taxon>Batrachia</taxon>
        <taxon>Anura</taxon>
        <taxon>Pelobatoidea</taxon>
        <taxon>Pelobatidae</taxon>
        <taxon>Pelobates</taxon>
    </lineage>
</organism>
<keyword evidence="12" id="KW-0675">Receptor</keyword>
<dbReference type="PROSITE" id="PS50888">
    <property type="entry name" value="BHLH"/>
    <property type="match status" value="1"/>
</dbReference>
<dbReference type="GO" id="GO:0046983">
    <property type="term" value="F:protein dimerization activity"/>
    <property type="evidence" value="ECO:0007669"/>
    <property type="project" value="InterPro"/>
</dbReference>
<dbReference type="InterPro" id="IPR001067">
    <property type="entry name" value="Nuc_translocat"/>
</dbReference>
<feature type="domain" description="PAS" evidence="10">
    <location>
        <begin position="381"/>
        <end position="430"/>
    </location>
</feature>
<evidence type="ECO:0000256" key="5">
    <source>
        <dbReference type="ARBA" id="ARBA00023125"/>
    </source>
</evidence>
<dbReference type="FunFam" id="3.30.450.20:FF:000006">
    <property type="entry name" value="aryl hydrocarbon receptor nuclear translocator-like protein 1"/>
    <property type="match status" value="1"/>
</dbReference>
<dbReference type="PRINTS" id="PR00785">
    <property type="entry name" value="NCTRNSLOCATR"/>
</dbReference>
<dbReference type="Gene3D" id="4.10.280.10">
    <property type="entry name" value="Helix-loop-helix DNA-binding domain"/>
    <property type="match status" value="1"/>
</dbReference>
<dbReference type="EMBL" id="OW240914">
    <property type="protein sequence ID" value="CAH2278424.1"/>
    <property type="molecule type" value="Genomic_DNA"/>
</dbReference>
<protein>
    <submittedName>
        <fullName evidence="12">Aryl hydrocarbon receptor nuclear translocator 2</fullName>
    </submittedName>
</protein>
<evidence type="ECO:0000313" key="12">
    <source>
        <dbReference type="EMBL" id="CAH2278424.1"/>
    </source>
</evidence>
<keyword evidence="7" id="KW-0804">Transcription</keyword>
<feature type="region of interest" description="Disordered" evidence="9">
    <location>
        <begin position="80"/>
        <end position="123"/>
    </location>
</feature>
<name>A0AAD1W2E5_PELCU</name>
<keyword evidence="6" id="KW-0010">Activator</keyword>
<feature type="domain" description="PAS" evidence="10">
    <location>
        <begin position="181"/>
        <end position="246"/>
    </location>
</feature>
<dbReference type="SUPFAM" id="SSF55785">
    <property type="entry name" value="PYP-like sensor domain (PAS domain)"/>
    <property type="match status" value="2"/>
</dbReference>
<accession>A0AAD1W2E5</accession>
<dbReference type="InterPro" id="IPR050933">
    <property type="entry name" value="Circadian_TF"/>
</dbReference>
<keyword evidence="13" id="KW-1185">Reference proteome</keyword>
<dbReference type="Gene3D" id="3.30.450.20">
    <property type="entry name" value="PAS domain"/>
    <property type="match status" value="2"/>
</dbReference>
<dbReference type="FunFam" id="3.30.450.20:FF:000010">
    <property type="entry name" value="Aryl hydrocarbon receptor nuclear translocator-like, isoform CRA_b"/>
    <property type="match status" value="1"/>
</dbReference>
<keyword evidence="8" id="KW-0539">Nucleus</keyword>
<dbReference type="InterPro" id="IPR011598">
    <property type="entry name" value="bHLH_dom"/>
</dbReference>
<keyword evidence="5" id="KW-0238">DNA-binding</keyword>
<feature type="domain" description="BHLH" evidence="11">
    <location>
        <begin position="110"/>
        <end position="163"/>
    </location>
</feature>
<dbReference type="GO" id="GO:0005667">
    <property type="term" value="C:transcription regulator complex"/>
    <property type="evidence" value="ECO:0007669"/>
    <property type="project" value="InterPro"/>
</dbReference>
<dbReference type="InterPro" id="IPR001610">
    <property type="entry name" value="PAC"/>
</dbReference>
<dbReference type="GO" id="GO:0005737">
    <property type="term" value="C:cytoplasm"/>
    <property type="evidence" value="ECO:0007669"/>
    <property type="project" value="InterPro"/>
</dbReference>
<evidence type="ECO:0000259" key="10">
    <source>
        <dbReference type="PROSITE" id="PS50112"/>
    </source>
</evidence>
<evidence type="ECO:0000259" key="11">
    <source>
        <dbReference type="PROSITE" id="PS50888"/>
    </source>
</evidence>
<sequence>MGGISDLGLGVRSEQINIPFLALDETRDRKRAHCITFSCLCKAAMGLAEPRNTLIMEASQCLAVSSILGPKPSPAIVSTFTTTGPEFPRKRKISESESQTRESADGNDIQGREAHSQTEKRRRDKMNTLIEELSAMIPQCDPLPRKLDKLTVLRMAVQHLKALKGSGISFSEESYKPSFLQHDELRRLILRAADGFLFVVGCDRGKIMFVSESVSKTLKYSQADFIGQSLFDYLHPKDVAKVKEQLSSSDVTPREKLIDAKTGLQVHTHFQAGPSRLHWGSRRSFFCRMKCGRVSGKEEENFLSNPKKKDHRRYCTIHCTGYLRNCLLSEVGLKEDCDRDRESPNLSCLVAIGRAQPYVSLPRAAEIRVKPAEFVTRYTVEGKFVYVDQRATAILGYLPQELLGTSCYEYFHQDDHGHLTDQHKRVLQSKEKIMTNSYKFKAKDGSFITLRSQWFSFINPWTKELEYIVSVNTVVSGHCSHLETASLPDSTHSSEDTTKRTFMNVPGVATGTMPGAASIGRKIAEQILDRQREHSPPFSGNISPSELLQKSSTALDVPLNEVHNEELVRLSPSEIEKLDTSSHHDIIPSFPISDLLSEGSALDFDHDTAMAEFVNLFEEDGGLGDTEDLSDLQWAL</sequence>
<dbReference type="InterPro" id="IPR035965">
    <property type="entry name" value="PAS-like_dom_sf"/>
</dbReference>
<evidence type="ECO:0000256" key="7">
    <source>
        <dbReference type="ARBA" id="ARBA00023163"/>
    </source>
</evidence>
<evidence type="ECO:0000256" key="3">
    <source>
        <dbReference type="ARBA" id="ARBA00023015"/>
    </source>
</evidence>
<dbReference type="GO" id="GO:0005634">
    <property type="term" value="C:nucleus"/>
    <property type="evidence" value="ECO:0007669"/>
    <property type="project" value="UniProtKB-SubCell"/>
</dbReference>
<dbReference type="InterPro" id="IPR036638">
    <property type="entry name" value="HLH_DNA-bd_sf"/>
</dbReference>
<dbReference type="NCBIfam" id="TIGR00229">
    <property type="entry name" value="sensory_box"/>
    <property type="match status" value="1"/>
</dbReference>
<dbReference type="AlphaFoldDB" id="A0AAD1W2E5"/>
<dbReference type="CDD" id="cd00130">
    <property type="entry name" value="PAS"/>
    <property type="match status" value="2"/>
</dbReference>
<evidence type="ECO:0000256" key="6">
    <source>
        <dbReference type="ARBA" id="ARBA00023159"/>
    </source>
</evidence>
<evidence type="ECO:0000256" key="4">
    <source>
        <dbReference type="ARBA" id="ARBA00023108"/>
    </source>
</evidence>
<dbReference type="Proteomes" id="UP001295444">
    <property type="component" value="Chromosome 03"/>
</dbReference>
<dbReference type="SMART" id="SM00091">
    <property type="entry name" value="PAS"/>
    <property type="match status" value="2"/>
</dbReference>